<evidence type="ECO:0000313" key="1">
    <source>
        <dbReference type="EMBL" id="VAX09195.1"/>
    </source>
</evidence>
<gene>
    <name evidence="1" type="ORF">MNBD_GAMMA25-1983</name>
</gene>
<sequence>MPRIVDKLTEAEEKLEEVIKSSFSEEQMCAFFLTKTIRSQYQFDDDFISDWYEKIFDKKPEAIDKARPELVKAYTRMLMFEKKYSFHLDYWVRQTQEKLITEMTSFFAGEPGK</sequence>
<proteinExistence type="predicted"/>
<organism evidence="1">
    <name type="scientific">hydrothermal vent metagenome</name>
    <dbReference type="NCBI Taxonomy" id="652676"/>
    <lineage>
        <taxon>unclassified sequences</taxon>
        <taxon>metagenomes</taxon>
        <taxon>ecological metagenomes</taxon>
    </lineage>
</organism>
<reference evidence="1" key="1">
    <citation type="submission" date="2018-06" db="EMBL/GenBank/DDBJ databases">
        <authorList>
            <person name="Zhirakovskaya E."/>
        </authorList>
    </citation>
    <scope>NUCLEOTIDE SEQUENCE</scope>
</reference>
<protein>
    <submittedName>
        <fullName evidence="1">Uncharacterized protein</fullName>
    </submittedName>
</protein>
<dbReference type="AlphaFoldDB" id="A0A3B1BS89"/>
<accession>A0A3B1BS89</accession>
<dbReference type="EMBL" id="UOFY01000033">
    <property type="protein sequence ID" value="VAX09195.1"/>
    <property type="molecule type" value="Genomic_DNA"/>
</dbReference>
<name>A0A3B1BS89_9ZZZZ</name>